<evidence type="ECO:0000256" key="1">
    <source>
        <dbReference type="ARBA" id="ARBA00006723"/>
    </source>
</evidence>
<keyword evidence="5" id="KW-1185">Reference proteome</keyword>
<protein>
    <submittedName>
        <fullName evidence="4">4-oxalocrotonate tautomerase</fullName>
    </submittedName>
</protein>
<name>A0A6N8S5H1_9HYPH</name>
<sequence length="170" mass="18834">MSKLRGETIQFSKTITATLLNFKNDIRAIGSSRQHRQETTMPFLHIRIAGKNLTDGERLHLQDEATRLAVTLLGKRTEATAVLVEGSPIANWTIGARRQTVAGHFEILISEGTNTADEKERFIAAAYALLQETLGAHLDPVTYVVIRDIAMESWGYGGRTQESRRIAMAA</sequence>
<keyword evidence="2" id="KW-0413">Isomerase</keyword>
<dbReference type="GO" id="GO:0016853">
    <property type="term" value="F:isomerase activity"/>
    <property type="evidence" value="ECO:0007669"/>
    <property type="project" value="UniProtKB-KW"/>
</dbReference>
<feature type="domain" description="4-oxalocrotonate tautomerase-like" evidence="3">
    <location>
        <begin position="109"/>
        <end position="159"/>
    </location>
</feature>
<proteinExistence type="inferred from homology"/>
<evidence type="ECO:0000313" key="4">
    <source>
        <dbReference type="EMBL" id="MXN44269.1"/>
    </source>
</evidence>
<dbReference type="InterPro" id="IPR004370">
    <property type="entry name" value="4-OT-like_dom"/>
</dbReference>
<dbReference type="PANTHER" id="PTHR35530:SF1">
    <property type="entry name" value="2-HYDROXYMUCONATE TAUTOMERASE"/>
    <property type="match status" value="1"/>
</dbReference>
<dbReference type="SUPFAM" id="SSF55331">
    <property type="entry name" value="Tautomerase/MIF"/>
    <property type="match status" value="1"/>
</dbReference>
<dbReference type="Proteomes" id="UP000435802">
    <property type="component" value="Unassembled WGS sequence"/>
</dbReference>
<evidence type="ECO:0000259" key="3">
    <source>
        <dbReference type="Pfam" id="PF01361"/>
    </source>
</evidence>
<dbReference type="PANTHER" id="PTHR35530">
    <property type="entry name" value="TAUTOMERASE-RELATED"/>
    <property type="match status" value="1"/>
</dbReference>
<gene>
    <name evidence="4" type="ORF">GR138_03645</name>
</gene>
<comment type="similarity">
    <text evidence="1">Belongs to the 4-oxalocrotonate tautomerase family.</text>
</comment>
<evidence type="ECO:0000313" key="5">
    <source>
        <dbReference type="Proteomes" id="UP000435802"/>
    </source>
</evidence>
<evidence type="ECO:0000256" key="2">
    <source>
        <dbReference type="ARBA" id="ARBA00023235"/>
    </source>
</evidence>
<dbReference type="EMBL" id="WUMK01000001">
    <property type="protein sequence ID" value="MXN44269.1"/>
    <property type="molecule type" value="Genomic_DNA"/>
</dbReference>
<organism evidence="4 5">
    <name type="scientific">Shinella kummerowiae</name>
    <dbReference type="NCBI Taxonomy" id="417745"/>
    <lineage>
        <taxon>Bacteria</taxon>
        <taxon>Pseudomonadati</taxon>
        <taxon>Pseudomonadota</taxon>
        <taxon>Alphaproteobacteria</taxon>
        <taxon>Hyphomicrobiales</taxon>
        <taxon>Rhizobiaceae</taxon>
        <taxon>Shinella</taxon>
    </lineage>
</organism>
<dbReference type="Pfam" id="PF01361">
    <property type="entry name" value="Tautomerase"/>
    <property type="match status" value="1"/>
</dbReference>
<dbReference type="Gene3D" id="3.30.429.10">
    <property type="entry name" value="Macrophage Migration Inhibitory Factor"/>
    <property type="match status" value="2"/>
</dbReference>
<comment type="caution">
    <text evidence="4">The sequence shown here is derived from an EMBL/GenBank/DDBJ whole genome shotgun (WGS) entry which is preliminary data.</text>
</comment>
<accession>A0A6N8S5H1</accession>
<dbReference type="InterPro" id="IPR014347">
    <property type="entry name" value="Tautomerase/MIF_sf"/>
</dbReference>
<reference evidence="4 5" key="1">
    <citation type="submission" date="2019-12" db="EMBL/GenBank/DDBJ databases">
        <title>Shinella kummerowiae sp. nov., a symbiotic bacterium isolated from root nodules of the herbal legume Kummerowia stipulacea.</title>
        <authorList>
            <person name="Gao J."/>
        </authorList>
    </citation>
    <scope>NUCLEOTIDE SEQUENCE [LARGE SCALE GENOMIC DNA]</scope>
    <source>
        <strain evidence="4 5">CCBAU 25048</strain>
    </source>
</reference>
<dbReference type="AlphaFoldDB" id="A0A6N8S5H1"/>